<proteinExistence type="predicted"/>
<dbReference type="OrthoDB" id="3561583at2759"/>
<dbReference type="InParanoid" id="A0A2T3B990"/>
<dbReference type="RefSeq" id="XP_024723482.1">
    <property type="nucleotide sequence ID" value="XM_024864558.1"/>
</dbReference>
<accession>A0A2T3B990</accession>
<name>A0A2T3B990_AMORE</name>
<dbReference type="PANTHER" id="PTHR35910:SF6">
    <property type="entry name" value="2EXR DOMAIN-CONTAINING PROTEIN"/>
    <property type="match status" value="1"/>
</dbReference>
<dbReference type="Pfam" id="PF20150">
    <property type="entry name" value="2EXR"/>
    <property type="match status" value="1"/>
</dbReference>
<dbReference type="EMBL" id="KZ679008">
    <property type="protein sequence ID" value="PSS23436.1"/>
    <property type="molecule type" value="Genomic_DNA"/>
</dbReference>
<reference evidence="2 3" key="1">
    <citation type="journal article" date="2018" name="New Phytol.">
        <title>Comparative genomics and transcriptomics depict ericoid mycorrhizal fungi as versatile saprotrophs and plant mutualists.</title>
        <authorList>
            <person name="Martino E."/>
            <person name="Morin E."/>
            <person name="Grelet G.A."/>
            <person name="Kuo A."/>
            <person name="Kohler A."/>
            <person name="Daghino S."/>
            <person name="Barry K.W."/>
            <person name="Cichocki N."/>
            <person name="Clum A."/>
            <person name="Dockter R.B."/>
            <person name="Hainaut M."/>
            <person name="Kuo R.C."/>
            <person name="LaButti K."/>
            <person name="Lindahl B.D."/>
            <person name="Lindquist E.A."/>
            <person name="Lipzen A."/>
            <person name="Khouja H.R."/>
            <person name="Magnuson J."/>
            <person name="Murat C."/>
            <person name="Ohm R.A."/>
            <person name="Singer S.W."/>
            <person name="Spatafora J.W."/>
            <person name="Wang M."/>
            <person name="Veneault-Fourrey C."/>
            <person name="Henrissat B."/>
            <person name="Grigoriev I.V."/>
            <person name="Martin F.M."/>
            <person name="Perotto S."/>
        </authorList>
    </citation>
    <scope>NUCLEOTIDE SEQUENCE [LARGE SCALE GENOMIC DNA]</scope>
    <source>
        <strain evidence="2 3">ATCC 22711</strain>
    </source>
</reference>
<protein>
    <recommendedName>
        <fullName evidence="1">2EXR domain-containing protein</fullName>
    </recommendedName>
</protein>
<evidence type="ECO:0000313" key="2">
    <source>
        <dbReference type="EMBL" id="PSS23436.1"/>
    </source>
</evidence>
<dbReference type="InterPro" id="IPR045518">
    <property type="entry name" value="2EXR"/>
</dbReference>
<evidence type="ECO:0000259" key="1">
    <source>
        <dbReference type="Pfam" id="PF20150"/>
    </source>
</evidence>
<dbReference type="AlphaFoldDB" id="A0A2T3B990"/>
<dbReference type="GeneID" id="36572639"/>
<dbReference type="PANTHER" id="PTHR35910">
    <property type="entry name" value="2EXR DOMAIN-CONTAINING PROTEIN"/>
    <property type="match status" value="1"/>
</dbReference>
<dbReference type="Proteomes" id="UP000241818">
    <property type="component" value="Unassembled WGS sequence"/>
</dbReference>
<sequence length="273" mass="31014">MDDCQCAGSFDRPPCSTINTRWLNFKTHEDLSGLIFNRASASRLLGLEKDQQTDIPGPYKQFTLFSKLPFELRLKVWGFALSVPRLIVVSYTSVTGEDDRRVFVDTPPLPSCLSACQESRAEALKTYEKCTITSVPGSPTTYINFANDQFLLGGPDSDLDMDYLMSITAPGNSHKVRFLHVSRGCWKGFALWTHLRELFTGLEELTISFPNGAALLPYTHECWYGALSRSNKEIVVRSELYEIEDENEEVRVWQPSFRLHIVHYDSPPIKGKY</sequence>
<feature type="domain" description="2EXR" evidence="1">
    <location>
        <begin position="62"/>
        <end position="148"/>
    </location>
</feature>
<evidence type="ECO:0000313" key="3">
    <source>
        <dbReference type="Proteomes" id="UP000241818"/>
    </source>
</evidence>
<gene>
    <name evidence="2" type="ORF">M430DRAFT_217181</name>
</gene>
<organism evidence="2 3">
    <name type="scientific">Amorphotheca resinae ATCC 22711</name>
    <dbReference type="NCBI Taxonomy" id="857342"/>
    <lineage>
        <taxon>Eukaryota</taxon>
        <taxon>Fungi</taxon>
        <taxon>Dikarya</taxon>
        <taxon>Ascomycota</taxon>
        <taxon>Pezizomycotina</taxon>
        <taxon>Leotiomycetes</taxon>
        <taxon>Helotiales</taxon>
        <taxon>Amorphothecaceae</taxon>
        <taxon>Amorphotheca</taxon>
    </lineage>
</organism>
<keyword evidence="3" id="KW-1185">Reference proteome</keyword>